<dbReference type="PANTHER" id="PTHR24276:SF98">
    <property type="entry name" value="FI18310P1-RELATED"/>
    <property type="match status" value="1"/>
</dbReference>
<reference evidence="9 10" key="1">
    <citation type="submission" date="2024-06" db="EMBL/GenBank/DDBJ databases">
        <title>A chromosome-level genome assembly of beet webworm, Loxostege sticticalis.</title>
        <authorList>
            <person name="Zhang Y."/>
        </authorList>
    </citation>
    <scope>NUCLEOTIDE SEQUENCE [LARGE SCALE GENOMIC DNA]</scope>
    <source>
        <strain evidence="9">AQ028</strain>
        <tissue evidence="9">Male pupae</tissue>
    </source>
</reference>
<dbReference type="GO" id="GO:0008236">
    <property type="term" value="F:serine-type peptidase activity"/>
    <property type="evidence" value="ECO:0007669"/>
    <property type="project" value="UniProtKB-KW"/>
</dbReference>
<dbReference type="PROSITE" id="PS00134">
    <property type="entry name" value="TRYPSIN_HIS"/>
    <property type="match status" value="1"/>
</dbReference>
<proteinExistence type="inferred from homology"/>
<dbReference type="EMBL" id="JBEDNZ010000006">
    <property type="protein sequence ID" value="KAL0841512.1"/>
    <property type="molecule type" value="Genomic_DNA"/>
</dbReference>
<comment type="similarity">
    <text evidence="1">Belongs to the peptidase S1 family.</text>
</comment>
<evidence type="ECO:0000256" key="3">
    <source>
        <dbReference type="ARBA" id="ARBA00022801"/>
    </source>
</evidence>
<dbReference type="InterPro" id="IPR001314">
    <property type="entry name" value="Peptidase_S1A"/>
</dbReference>
<keyword evidence="7" id="KW-0732">Signal</keyword>
<dbReference type="Proteomes" id="UP001549921">
    <property type="component" value="Unassembled WGS sequence"/>
</dbReference>
<dbReference type="GO" id="GO:0006508">
    <property type="term" value="P:proteolysis"/>
    <property type="evidence" value="ECO:0007669"/>
    <property type="project" value="UniProtKB-KW"/>
</dbReference>
<evidence type="ECO:0000256" key="4">
    <source>
        <dbReference type="ARBA" id="ARBA00022825"/>
    </source>
</evidence>
<dbReference type="AlphaFoldDB" id="A0ABD0TEL8"/>
<dbReference type="Pfam" id="PF00089">
    <property type="entry name" value="Trypsin"/>
    <property type="match status" value="1"/>
</dbReference>
<dbReference type="Gene3D" id="2.40.10.10">
    <property type="entry name" value="Trypsin-like serine proteases"/>
    <property type="match status" value="1"/>
</dbReference>
<evidence type="ECO:0000313" key="10">
    <source>
        <dbReference type="Proteomes" id="UP001549921"/>
    </source>
</evidence>
<dbReference type="InterPro" id="IPR018114">
    <property type="entry name" value="TRYPSIN_HIS"/>
</dbReference>
<evidence type="ECO:0000313" key="9">
    <source>
        <dbReference type="EMBL" id="KAL0841512.1"/>
    </source>
</evidence>
<evidence type="ECO:0000256" key="1">
    <source>
        <dbReference type="ARBA" id="ARBA00007664"/>
    </source>
</evidence>
<organism evidence="9 10">
    <name type="scientific">Loxostege sticticalis</name>
    <name type="common">Beet webworm moth</name>
    <dbReference type="NCBI Taxonomy" id="481309"/>
    <lineage>
        <taxon>Eukaryota</taxon>
        <taxon>Metazoa</taxon>
        <taxon>Ecdysozoa</taxon>
        <taxon>Arthropoda</taxon>
        <taxon>Hexapoda</taxon>
        <taxon>Insecta</taxon>
        <taxon>Pterygota</taxon>
        <taxon>Neoptera</taxon>
        <taxon>Endopterygota</taxon>
        <taxon>Lepidoptera</taxon>
        <taxon>Glossata</taxon>
        <taxon>Ditrysia</taxon>
        <taxon>Pyraloidea</taxon>
        <taxon>Crambidae</taxon>
        <taxon>Pyraustinae</taxon>
        <taxon>Loxostege</taxon>
    </lineage>
</organism>
<protein>
    <recommendedName>
        <fullName evidence="8">Peptidase S1 domain-containing protein</fullName>
    </recommendedName>
</protein>
<keyword evidence="3 6" id="KW-0378">Hydrolase</keyword>
<evidence type="ECO:0000259" key="8">
    <source>
        <dbReference type="PROSITE" id="PS50240"/>
    </source>
</evidence>
<evidence type="ECO:0000256" key="2">
    <source>
        <dbReference type="ARBA" id="ARBA00022670"/>
    </source>
</evidence>
<feature type="domain" description="Peptidase S1" evidence="8">
    <location>
        <begin position="21"/>
        <end position="287"/>
    </location>
</feature>
<dbReference type="InterPro" id="IPR050430">
    <property type="entry name" value="Peptidase_S1"/>
</dbReference>
<keyword evidence="2 6" id="KW-0645">Protease</keyword>
<keyword evidence="4 6" id="KW-0720">Serine protease</keyword>
<dbReference type="SMART" id="SM00020">
    <property type="entry name" value="Tryp_SPc"/>
    <property type="match status" value="1"/>
</dbReference>
<dbReference type="PROSITE" id="PS50240">
    <property type="entry name" value="TRYPSIN_DOM"/>
    <property type="match status" value="1"/>
</dbReference>
<evidence type="ECO:0000256" key="7">
    <source>
        <dbReference type="SAM" id="SignalP"/>
    </source>
</evidence>
<comment type="caution">
    <text evidence="9">The sequence shown here is derived from an EMBL/GenBank/DDBJ whole genome shotgun (WGS) entry which is preliminary data.</text>
</comment>
<dbReference type="InterPro" id="IPR009003">
    <property type="entry name" value="Peptidase_S1_PA"/>
</dbReference>
<dbReference type="InterPro" id="IPR033116">
    <property type="entry name" value="TRYPSIN_SER"/>
</dbReference>
<sequence>MVPVMVILCVLARAINGALRVFGGRDVDPEKYPYVVRMEVKLIYNKFNLQIQHFAHVCTASVLKPTWTLTAGHCLSFEEHASMFQMTMPGAKVEFLIRYGSKSGLRSQSDAFSDILEVVRHPGFKMLRTKEGDKVSNDVGLMKTTPIQLEQYGKLSAVNYPSLMGQPAVAVGYGLMREGDFVASTLLLGKALQALDVVIKTCDKELARMSLTPIICLSRQCREPGGAICPGDSGGPLIHHSGLVGINHMGPAIDCTLTYAKAGLSTNIVGIITPVSPFVEWITDQIKVKSNENNERSVNLQLRAN</sequence>
<feature type="chain" id="PRO_5044824142" description="Peptidase S1 domain-containing protein" evidence="7">
    <location>
        <begin position="18"/>
        <end position="305"/>
    </location>
</feature>
<evidence type="ECO:0000256" key="5">
    <source>
        <dbReference type="ARBA" id="ARBA00023157"/>
    </source>
</evidence>
<feature type="signal peptide" evidence="7">
    <location>
        <begin position="1"/>
        <end position="17"/>
    </location>
</feature>
<evidence type="ECO:0000256" key="6">
    <source>
        <dbReference type="RuleBase" id="RU363034"/>
    </source>
</evidence>
<dbReference type="SUPFAM" id="SSF50494">
    <property type="entry name" value="Trypsin-like serine proteases"/>
    <property type="match status" value="1"/>
</dbReference>
<dbReference type="InterPro" id="IPR043504">
    <property type="entry name" value="Peptidase_S1_PA_chymotrypsin"/>
</dbReference>
<name>A0ABD0TEL8_LOXSC</name>
<dbReference type="PRINTS" id="PR00722">
    <property type="entry name" value="CHYMOTRYPSIN"/>
</dbReference>
<gene>
    <name evidence="9" type="ORF">ABMA28_015183</name>
</gene>
<dbReference type="PROSITE" id="PS00135">
    <property type="entry name" value="TRYPSIN_SER"/>
    <property type="match status" value="1"/>
</dbReference>
<dbReference type="InterPro" id="IPR001254">
    <property type="entry name" value="Trypsin_dom"/>
</dbReference>
<dbReference type="PANTHER" id="PTHR24276">
    <property type="entry name" value="POLYSERASE-RELATED"/>
    <property type="match status" value="1"/>
</dbReference>
<accession>A0ABD0TEL8</accession>
<keyword evidence="5" id="KW-1015">Disulfide bond</keyword>